<evidence type="ECO:0000256" key="6">
    <source>
        <dbReference type="ARBA" id="ARBA00049737"/>
    </source>
</evidence>
<feature type="transmembrane region" description="Helical" evidence="7">
    <location>
        <begin position="85"/>
        <end position="104"/>
    </location>
</feature>
<feature type="transmembrane region" description="Helical" evidence="7">
    <location>
        <begin position="55"/>
        <end position="73"/>
    </location>
</feature>
<sequence length="203" mass="22196">MFLVGFYLGANIAYIVLSNAKEDFGGESKTQTILLVVSIVAGILAGLLLSCCFFLAVYVCGGLLGYFLALWILSWTTNGVIQSNWGRAVLIIVLVIVGIVLMVFFERTLMVIATAFMGSFAIFVGIDIYAKTGFANTVANMLHARSATVVTTADGPLRGMLAGCLGLAIVGSLIQWAQLRRYSSNYQPWTQRYPRGRYGWRRV</sequence>
<keyword evidence="4 7" id="KW-1133">Transmembrane helix</keyword>
<evidence type="ECO:0000256" key="1">
    <source>
        <dbReference type="ARBA" id="ARBA00004141"/>
    </source>
</evidence>
<keyword evidence="3 7" id="KW-0812">Transmembrane</keyword>
<keyword evidence="5 7" id="KW-0472">Membrane</keyword>
<proteinExistence type="inferred from homology"/>
<evidence type="ECO:0000259" key="8">
    <source>
        <dbReference type="Pfam" id="PF13886"/>
    </source>
</evidence>
<dbReference type="Proteomes" id="UP000242146">
    <property type="component" value="Unassembled WGS sequence"/>
</dbReference>
<feature type="transmembrane region" description="Helical" evidence="7">
    <location>
        <begin position="111"/>
        <end position="130"/>
    </location>
</feature>
<feature type="domain" description="TM7S3/TM198-like" evidence="8">
    <location>
        <begin position="1"/>
        <end position="176"/>
    </location>
</feature>
<evidence type="ECO:0000256" key="4">
    <source>
        <dbReference type="ARBA" id="ARBA00022989"/>
    </source>
</evidence>
<dbReference type="OrthoDB" id="102260at2759"/>
<dbReference type="InterPro" id="IPR040236">
    <property type="entry name" value="TMEM198"/>
</dbReference>
<keyword evidence="10" id="KW-1185">Reference proteome</keyword>
<dbReference type="Pfam" id="PF13886">
    <property type="entry name" value="TM7S3_TM198"/>
    <property type="match status" value="1"/>
</dbReference>
<dbReference type="GO" id="GO:0005886">
    <property type="term" value="C:plasma membrane"/>
    <property type="evidence" value="ECO:0007669"/>
    <property type="project" value="TreeGrafter"/>
</dbReference>
<name>A0A1X2GTZ9_9FUNG</name>
<evidence type="ECO:0000256" key="3">
    <source>
        <dbReference type="ARBA" id="ARBA00022692"/>
    </source>
</evidence>
<evidence type="ECO:0000256" key="7">
    <source>
        <dbReference type="SAM" id="Phobius"/>
    </source>
</evidence>
<feature type="transmembrane region" description="Helical" evidence="7">
    <location>
        <begin position="159"/>
        <end position="177"/>
    </location>
</feature>
<evidence type="ECO:0000256" key="2">
    <source>
        <dbReference type="ARBA" id="ARBA00006244"/>
    </source>
</evidence>
<comment type="caution">
    <text evidence="9">The sequence shown here is derived from an EMBL/GenBank/DDBJ whole genome shotgun (WGS) entry which is preliminary data.</text>
</comment>
<organism evidence="9 10">
    <name type="scientific">Hesseltinella vesiculosa</name>
    <dbReference type="NCBI Taxonomy" id="101127"/>
    <lineage>
        <taxon>Eukaryota</taxon>
        <taxon>Fungi</taxon>
        <taxon>Fungi incertae sedis</taxon>
        <taxon>Mucoromycota</taxon>
        <taxon>Mucoromycotina</taxon>
        <taxon>Mucoromycetes</taxon>
        <taxon>Mucorales</taxon>
        <taxon>Cunninghamellaceae</taxon>
        <taxon>Hesseltinella</taxon>
    </lineage>
</organism>
<gene>
    <name evidence="9" type="ORF">DM01DRAFT_1332101</name>
</gene>
<dbReference type="EMBL" id="MCGT01000003">
    <property type="protein sequence ID" value="ORX61501.1"/>
    <property type="molecule type" value="Genomic_DNA"/>
</dbReference>
<dbReference type="STRING" id="101127.A0A1X2GTZ9"/>
<protein>
    <recommendedName>
        <fullName evidence="6">Transmembrane protein 198</fullName>
    </recommendedName>
</protein>
<dbReference type="PANTHER" id="PTHR31247:SF5">
    <property type="entry name" value="DUF4203 DOMAIN-CONTAINING PROTEIN"/>
    <property type="match status" value="1"/>
</dbReference>
<reference evidence="9 10" key="1">
    <citation type="submission" date="2016-07" db="EMBL/GenBank/DDBJ databases">
        <title>Pervasive Adenine N6-methylation of Active Genes in Fungi.</title>
        <authorList>
            <consortium name="DOE Joint Genome Institute"/>
            <person name="Mondo S.J."/>
            <person name="Dannebaum R.O."/>
            <person name="Kuo R.C."/>
            <person name="Labutti K."/>
            <person name="Haridas S."/>
            <person name="Kuo A."/>
            <person name="Salamov A."/>
            <person name="Ahrendt S.R."/>
            <person name="Lipzen A."/>
            <person name="Sullivan W."/>
            <person name="Andreopoulos W.B."/>
            <person name="Clum A."/>
            <person name="Lindquist E."/>
            <person name="Daum C."/>
            <person name="Ramamoorthy G.K."/>
            <person name="Gryganskyi A."/>
            <person name="Culley D."/>
            <person name="Magnuson J.K."/>
            <person name="James T.Y."/>
            <person name="O'Malley M.A."/>
            <person name="Stajich J.E."/>
            <person name="Spatafora J.W."/>
            <person name="Visel A."/>
            <person name="Grigoriev I.V."/>
        </authorList>
    </citation>
    <scope>NUCLEOTIDE SEQUENCE [LARGE SCALE GENOMIC DNA]</scope>
    <source>
        <strain evidence="9 10">NRRL 3301</strain>
    </source>
</reference>
<comment type="similarity">
    <text evidence="2">Belongs to the TMEM198 family.</text>
</comment>
<evidence type="ECO:0000313" key="9">
    <source>
        <dbReference type="EMBL" id="ORX61501.1"/>
    </source>
</evidence>
<dbReference type="PANTHER" id="PTHR31247">
    <property type="entry name" value="TRANSMEMBRANE PROTEIN 198 FAMILY MEMBER"/>
    <property type="match status" value="1"/>
</dbReference>
<dbReference type="AlphaFoldDB" id="A0A1X2GTZ9"/>
<comment type="subcellular location">
    <subcellularLocation>
        <location evidence="1">Membrane</location>
        <topology evidence="1">Multi-pass membrane protein</topology>
    </subcellularLocation>
</comment>
<accession>A0A1X2GTZ9</accession>
<feature type="transmembrane region" description="Helical" evidence="7">
    <location>
        <begin position="30"/>
        <end position="48"/>
    </location>
</feature>
<evidence type="ECO:0000313" key="10">
    <source>
        <dbReference type="Proteomes" id="UP000242146"/>
    </source>
</evidence>
<dbReference type="InterPro" id="IPR025256">
    <property type="entry name" value="TM7S3/TM198-like_dom"/>
</dbReference>
<evidence type="ECO:0000256" key="5">
    <source>
        <dbReference type="ARBA" id="ARBA00023136"/>
    </source>
</evidence>